<evidence type="ECO:0000259" key="1">
    <source>
        <dbReference type="Pfam" id="PF13362"/>
    </source>
</evidence>
<feature type="domain" description="Toprim" evidence="1">
    <location>
        <begin position="187"/>
        <end position="285"/>
    </location>
</feature>
<accession>A0A235ERZ0</accession>
<dbReference type="Pfam" id="PF13148">
    <property type="entry name" value="DUF3987"/>
    <property type="match status" value="1"/>
</dbReference>
<dbReference type="EMBL" id="NOIG01000004">
    <property type="protein sequence ID" value="OYD51553.1"/>
    <property type="molecule type" value="Genomic_DNA"/>
</dbReference>
<name>A0A235ERZ0_9BURK</name>
<dbReference type="AlphaFoldDB" id="A0A235ERZ0"/>
<evidence type="ECO:0000313" key="3">
    <source>
        <dbReference type="Proteomes" id="UP000215441"/>
    </source>
</evidence>
<reference evidence="2 3" key="1">
    <citation type="submission" date="2017-07" db="EMBL/GenBank/DDBJ databases">
        <title>Acidovorax KNDSW TSA 6 genome sequence and assembly.</title>
        <authorList>
            <person name="Mayilraj S."/>
        </authorList>
    </citation>
    <scope>NUCLEOTIDE SEQUENCE [LARGE SCALE GENOMIC DNA]</scope>
    <source>
        <strain evidence="2 3">KNDSW-TSA6</strain>
    </source>
</reference>
<dbReference type="InterPro" id="IPR006171">
    <property type="entry name" value="TOPRIM_dom"/>
</dbReference>
<sequence length="802" mass="87353">MHSSIEQFSAAIRSAGLCPPETIEPGRWHRFPGSQKGARNRAGWCYLFDDLKGGFFGDHSIASNHHWKSTEGKHLSDADWERYRQRINAMKAQRDAEQAQRQQQARQTAAALWQAAAPAMQHEYLARKGIQPHGARCDGQRLVIPLRDVDGTLHSLQTIALDGDKRFMPGGRVAGCYHSMGKPQGVLVVCEGFATGASIHEATGHAVAVAFNAGNLLPVAQALHGKYPALRIIVAADDDWHTDGNPGLTKASEAAQAVGGDLSKPDFGDNRPEKATDFNDLHQLLGLDAVKACIDGAVTASTDSGWPDPVPLPSGLPPVAPFDAELLPEALRGWVADIADRMQCPPDFTAVGALVALSSLIGARAVVKPKARDDWAVPPNLWGAIVGRPGVMKSPALSEVLKPLQRLEKTEREHWQAAHEAWQLDCKVAELAAKANEKQAAAQVAKDPARARALLQPVDNMTPEPTMRRYVVNDATVEKLAELLTVNPWGTLVYRDEIHGLLCSMDKQGQEGARGFYLTGYDGNQGHAVDRIGRGESFVPRVCLAMLGGIQPGKVQSYVRDAVAGGAGDDGLLQRFGLTVWPDVNREFVYVDRWPDTPAKQAAWAVFERLNQLQPATDSDAQEWRFTPDAQALFEEWLIPFETELRGEELHPALVSHLAKYRKLVPALALIFALVDTPESEHLIHERELIRALAWADYLRTHAERLYAAAVMPETSAAKQLLDKIKAGKLADSDGVLLDAFAPRQVAVKHWAGLGTPDAVRKAADLLADYGWLEREATTSGAKGGRPGERYILHPALVKGGV</sequence>
<dbReference type="InterPro" id="IPR025048">
    <property type="entry name" value="DUF3987"/>
</dbReference>
<organism evidence="2 3">
    <name type="scientific">Acidovorax kalamii</name>
    <dbReference type="NCBI Taxonomy" id="2004485"/>
    <lineage>
        <taxon>Bacteria</taxon>
        <taxon>Pseudomonadati</taxon>
        <taxon>Pseudomonadota</taxon>
        <taxon>Betaproteobacteria</taxon>
        <taxon>Burkholderiales</taxon>
        <taxon>Comamonadaceae</taxon>
        <taxon>Acidovorax</taxon>
    </lineage>
</organism>
<dbReference type="CDD" id="cd01029">
    <property type="entry name" value="TOPRIM_primases"/>
    <property type="match status" value="1"/>
</dbReference>
<proteinExistence type="predicted"/>
<gene>
    <name evidence="2" type="ORF">CBY09_07045</name>
</gene>
<evidence type="ECO:0000313" key="2">
    <source>
        <dbReference type="EMBL" id="OYD51553.1"/>
    </source>
</evidence>
<dbReference type="Pfam" id="PF13362">
    <property type="entry name" value="Toprim_3"/>
    <property type="match status" value="1"/>
</dbReference>
<comment type="caution">
    <text evidence="2">The sequence shown here is derived from an EMBL/GenBank/DDBJ whole genome shotgun (WGS) entry which is preliminary data.</text>
</comment>
<dbReference type="OrthoDB" id="784829at2"/>
<dbReference type="Proteomes" id="UP000215441">
    <property type="component" value="Unassembled WGS sequence"/>
</dbReference>
<keyword evidence="3" id="KW-1185">Reference proteome</keyword>
<protein>
    <recommendedName>
        <fullName evidence="1">Toprim domain-containing protein</fullName>
    </recommendedName>
</protein>
<dbReference type="InterPro" id="IPR034154">
    <property type="entry name" value="TOPRIM_DnaG/twinkle"/>
</dbReference>